<reference evidence="2 3" key="1">
    <citation type="submission" date="2020-08" db="EMBL/GenBank/DDBJ databases">
        <title>Genomic Encyclopedia of Type Strains, Phase IV (KMG-IV): sequencing the most valuable type-strain genomes for metagenomic binning, comparative biology and taxonomic classification.</title>
        <authorList>
            <person name="Goeker M."/>
        </authorList>
    </citation>
    <scope>NUCLEOTIDE SEQUENCE [LARGE SCALE GENOMIC DNA]</scope>
    <source>
        <strain evidence="2 3">DSM 25079</strain>
    </source>
</reference>
<feature type="compositionally biased region" description="Polar residues" evidence="1">
    <location>
        <begin position="31"/>
        <end position="40"/>
    </location>
</feature>
<dbReference type="RefSeq" id="WP_221240465.1">
    <property type="nucleotide sequence ID" value="NZ_JACIJC010000003.1"/>
</dbReference>
<protein>
    <recommendedName>
        <fullName evidence="4">Anti-sigma factor NepR domain-containing protein</fullName>
    </recommendedName>
</protein>
<evidence type="ECO:0000313" key="3">
    <source>
        <dbReference type="Proteomes" id="UP000549617"/>
    </source>
</evidence>
<dbReference type="EMBL" id="JACIJC010000003">
    <property type="protein sequence ID" value="MBB5686056.1"/>
    <property type="molecule type" value="Genomic_DNA"/>
</dbReference>
<comment type="caution">
    <text evidence="2">The sequence shown here is derived from an EMBL/GenBank/DDBJ whole genome shotgun (WGS) entry which is preliminary data.</text>
</comment>
<organism evidence="2 3">
    <name type="scientific">Sphingobium boeckii</name>
    <dbReference type="NCBI Taxonomy" id="1082345"/>
    <lineage>
        <taxon>Bacteria</taxon>
        <taxon>Pseudomonadati</taxon>
        <taxon>Pseudomonadota</taxon>
        <taxon>Alphaproteobacteria</taxon>
        <taxon>Sphingomonadales</taxon>
        <taxon>Sphingomonadaceae</taxon>
        <taxon>Sphingobium</taxon>
    </lineage>
</organism>
<sequence length="88" mass="9373">MMFAVASEHGVMPCFGSASAYAQGEECPVSNGKTNKSAAHSTRPSAKKPSSRPSEKDSDVGTALRNIYQRTIDETVPQEMLDLLGKLG</sequence>
<evidence type="ECO:0000256" key="1">
    <source>
        <dbReference type="SAM" id="MobiDB-lite"/>
    </source>
</evidence>
<gene>
    <name evidence="2" type="ORF">FHS49_002072</name>
</gene>
<dbReference type="Proteomes" id="UP000549617">
    <property type="component" value="Unassembled WGS sequence"/>
</dbReference>
<evidence type="ECO:0008006" key="4">
    <source>
        <dbReference type="Google" id="ProtNLM"/>
    </source>
</evidence>
<dbReference type="AlphaFoldDB" id="A0A7W9AIG9"/>
<keyword evidence="3" id="KW-1185">Reference proteome</keyword>
<feature type="region of interest" description="Disordered" evidence="1">
    <location>
        <begin position="25"/>
        <end position="62"/>
    </location>
</feature>
<evidence type="ECO:0000313" key="2">
    <source>
        <dbReference type="EMBL" id="MBB5686056.1"/>
    </source>
</evidence>
<name>A0A7W9AIG9_9SPHN</name>
<proteinExistence type="predicted"/>
<accession>A0A7W9AIG9</accession>